<organism evidence="5 6">
    <name type="scientific">Brevibacillus agri</name>
    <dbReference type="NCBI Taxonomy" id="51101"/>
    <lineage>
        <taxon>Bacteria</taxon>
        <taxon>Bacillati</taxon>
        <taxon>Bacillota</taxon>
        <taxon>Bacilli</taxon>
        <taxon>Bacillales</taxon>
        <taxon>Paenibacillaceae</taxon>
        <taxon>Brevibacillus</taxon>
    </lineage>
</organism>
<proteinExistence type="inferred from homology"/>
<dbReference type="GeneID" id="82810237"/>
<dbReference type="AlphaFoldDB" id="A0A3M8ATP3"/>
<dbReference type="PANTHER" id="PTHR43245:SF51">
    <property type="entry name" value="SHORT CHAIN DEHYDROGENASE_REDUCTASE FAMILY 42E, MEMBER 2"/>
    <property type="match status" value="1"/>
</dbReference>
<protein>
    <submittedName>
        <fullName evidence="4">3-beta hydroxysteroid dehydrogenase</fullName>
    </submittedName>
    <submittedName>
        <fullName evidence="5">SDR family NAD(P)-dependent oxidoreductase</fullName>
    </submittedName>
</protein>
<dbReference type="OrthoDB" id="9811743at2"/>
<evidence type="ECO:0000313" key="5">
    <source>
        <dbReference type="EMBL" id="RNB54521.1"/>
    </source>
</evidence>
<dbReference type="GO" id="GO:0006694">
    <property type="term" value="P:steroid biosynthetic process"/>
    <property type="evidence" value="ECO:0007669"/>
    <property type="project" value="InterPro"/>
</dbReference>
<dbReference type="SUPFAM" id="SSF51735">
    <property type="entry name" value="NAD(P)-binding Rossmann-fold domains"/>
    <property type="match status" value="1"/>
</dbReference>
<dbReference type="Proteomes" id="UP000317180">
    <property type="component" value="Unassembled WGS sequence"/>
</dbReference>
<evidence type="ECO:0000256" key="1">
    <source>
        <dbReference type="ARBA" id="ARBA00009219"/>
    </source>
</evidence>
<dbReference type="Gene3D" id="3.40.50.720">
    <property type="entry name" value="NAD(P)-binding Rossmann-like Domain"/>
    <property type="match status" value="1"/>
</dbReference>
<evidence type="ECO:0000259" key="3">
    <source>
        <dbReference type="Pfam" id="PF01073"/>
    </source>
</evidence>
<dbReference type="GO" id="GO:0016616">
    <property type="term" value="F:oxidoreductase activity, acting on the CH-OH group of donors, NAD or NADP as acceptor"/>
    <property type="evidence" value="ECO:0007669"/>
    <property type="project" value="InterPro"/>
</dbReference>
<evidence type="ECO:0000313" key="6">
    <source>
        <dbReference type="Proteomes" id="UP000276178"/>
    </source>
</evidence>
<dbReference type="Pfam" id="PF01073">
    <property type="entry name" value="3Beta_HSD"/>
    <property type="match status" value="1"/>
</dbReference>
<keyword evidence="7" id="KW-1185">Reference proteome</keyword>
<dbReference type="InterPro" id="IPR002225">
    <property type="entry name" value="3Beta_OHSteriod_DH/Estase"/>
</dbReference>
<name>A0A3M8ATP3_9BACL</name>
<dbReference type="EMBL" id="RHHN01000039">
    <property type="protein sequence ID" value="RNB54521.1"/>
    <property type="molecule type" value="Genomic_DNA"/>
</dbReference>
<sequence length="333" mass="37154">MKKRVLVTGGTGFLGQKLVQRLHEEGHEVTALGRDETIGRKLQERGIRFVRADIRDRQAVADACRGQEIVQHVAAFSSPWGKYGDMYETNVSGTVHVIEGCKQHGIERLVHVSSPSIYFAFADAYGIQEEQPLPRRFANTYAETKHLAELAVAKAYREGLPTITIRPRALFGPGDNAILPRLIRANEQKYVPLIGGGKALIDLTYVDNVVDALLLCMDSPGSTFGQAYNITNGEPVTLVDVLTDVFRRLDMPLRAKEVPYWKAYAAAWVLESLSRTVLGYREPVLTRYSVGVLAKSQTLDISKARRELGYKPRVSIAEGIDTFAAWWRTEHGR</sequence>
<dbReference type="PANTHER" id="PTHR43245">
    <property type="entry name" value="BIFUNCTIONAL POLYMYXIN RESISTANCE PROTEIN ARNA"/>
    <property type="match status" value="1"/>
</dbReference>
<evidence type="ECO:0000313" key="7">
    <source>
        <dbReference type="Proteomes" id="UP000317180"/>
    </source>
</evidence>
<comment type="similarity">
    <text evidence="1">Belongs to the 3-beta-HSD family.</text>
</comment>
<dbReference type="Proteomes" id="UP000276178">
    <property type="component" value="Unassembled WGS sequence"/>
</dbReference>
<evidence type="ECO:0000313" key="4">
    <source>
        <dbReference type="EMBL" id="GED27707.1"/>
    </source>
</evidence>
<feature type="domain" description="3-beta hydroxysteroid dehydrogenase/isomerase" evidence="3">
    <location>
        <begin position="6"/>
        <end position="255"/>
    </location>
</feature>
<gene>
    <name evidence="4" type="ORF">BAG01nite_38090</name>
    <name evidence="5" type="ORF">EB820_13995</name>
</gene>
<comment type="caution">
    <text evidence="5">The sequence shown here is derived from an EMBL/GenBank/DDBJ whole genome shotgun (WGS) entry which is preliminary data.</text>
</comment>
<dbReference type="RefSeq" id="WP_025849078.1">
    <property type="nucleotide sequence ID" value="NZ_BJOD01000047.1"/>
</dbReference>
<dbReference type="InterPro" id="IPR036291">
    <property type="entry name" value="NAD(P)-bd_dom_sf"/>
</dbReference>
<reference evidence="5 6" key="1">
    <citation type="submission" date="2018-10" db="EMBL/GenBank/DDBJ databases">
        <title>Phylogenomics of Brevibacillus.</title>
        <authorList>
            <person name="Dunlap C."/>
        </authorList>
    </citation>
    <scope>NUCLEOTIDE SEQUENCE [LARGE SCALE GENOMIC DNA]</scope>
    <source>
        <strain evidence="5 6">NRRL NRS 1219</strain>
    </source>
</reference>
<evidence type="ECO:0000256" key="2">
    <source>
        <dbReference type="ARBA" id="ARBA00023002"/>
    </source>
</evidence>
<keyword evidence="2" id="KW-0560">Oxidoreductase</keyword>
<dbReference type="EMBL" id="BJOD01000047">
    <property type="protein sequence ID" value="GED27707.1"/>
    <property type="molecule type" value="Genomic_DNA"/>
</dbReference>
<dbReference type="InterPro" id="IPR050177">
    <property type="entry name" value="Lipid_A_modif_metabolic_enz"/>
</dbReference>
<reference evidence="4 7" key="2">
    <citation type="submission" date="2019-06" db="EMBL/GenBank/DDBJ databases">
        <title>Whole genome shotgun sequence of Brevibacillus agri NBRC 15538.</title>
        <authorList>
            <person name="Hosoyama A."/>
            <person name="Uohara A."/>
            <person name="Ohji S."/>
            <person name="Ichikawa N."/>
        </authorList>
    </citation>
    <scope>NUCLEOTIDE SEQUENCE [LARGE SCALE GENOMIC DNA]</scope>
    <source>
        <strain evidence="4 7">NBRC 15538</strain>
    </source>
</reference>
<accession>A0A3M8ATP3</accession>